<dbReference type="Proteomes" id="UP000268014">
    <property type="component" value="Unassembled WGS sequence"/>
</dbReference>
<feature type="region of interest" description="Disordered" evidence="1">
    <location>
        <begin position="1"/>
        <end position="21"/>
    </location>
</feature>
<protein>
    <submittedName>
        <fullName evidence="4">Transposase</fullName>
    </submittedName>
</protein>
<dbReference type="AlphaFoldDB" id="A0A0N4VUB3"/>
<evidence type="ECO:0000256" key="1">
    <source>
        <dbReference type="SAM" id="MobiDB-lite"/>
    </source>
</evidence>
<name>A0A0N4VUB3_HAEPC</name>
<organism evidence="4">
    <name type="scientific">Haemonchus placei</name>
    <name type="common">Barber's pole worm</name>
    <dbReference type="NCBI Taxonomy" id="6290"/>
    <lineage>
        <taxon>Eukaryota</taxon>
        <taxon>Metazoa</taxon>
        <taxon>Ecdysozoa</taxon>
        <taxon>Nematoda</taxon>
        <taxon>Chromadorea</taxon>
        <taxon>Rhabditida</taxon>
        <taxon>Rhabditina</taxon>
        <taxon>Rhabditomorpha</taxon>
        <taxon>Strongyloidea</taxon>
        <taxon>Trichostrongylidae</taxon>
        <taxon>Haemonchus</taxon>
    </lineage>
</organism>
<dbReference type="EMBL" id="UZAF01000893">
    <property type="protein sequence ID" value="VDO06836.1"/>
    <property type="molecule type" value="Genomic_DNA"/>
</dbReference>
<evidence type="ECO:0000313" key="2">
    <source>
        <dbReference type="EMBL" id="VDO06836.1"/>
    </source>
</evidence>
<dbReference type="WBParaSite" id="HPLM_0000088001-mRNA-1">
    <property type="protein sequence ID" value="HPLM_0000088001-mRNA-1"/>
    <property type="gene ID" value="HPLM_0000088001"/>
</dbReference>
<evidence type="ECO:0000313" key="3">
    <source>
        <dbReference type="Proteomes" id="UP000268014"/>
    </source>
</evidence>
<keyword evidence="3" id="KW-1185">Reference proteome</keyword>
<reference evidence="4" key="1">
    <citation type="submission" date="2017-02" db="UniProtKB">
        <authorList>
            <consortium name="WormBaseParasite"/>
        </authorList>
    </citation>
    <scope>IDENTIFICATION</scope>
</reference>
<accession>A0A0N4VUB3</accession>
<evidence type="ECO:0000313" key="4">
    <source>
        <dbReference type="WBParaSite" id="HPLM_0000088001-mRNA-1"/>
    </source>
</evidence>
<gene>
    <name evidence="2" type="ORF">HPLM_LOCUS881</name>
</gene>
<proteinExistence type="predicted"/>
<reference evidence="2 3" key="2">
    <citation type="submission" date="2018-11" db="EMBL/GenBank/DDBJ databases">
        <authorList>
            <consortium name="Pathogen Informatics"/>
        </authorList>
    </citation>
    <scope>NUCLEOTIDE SEQUENCE [LARGE SCALE GENOMIC DNA]</scope>
    <source>
        <strain evidence="2 3">MHpl1</strain>
    </source>
</reference>
<sequence>MRSADRSRQHFRNHPNQVAHQKDCMLDQVRSRWQTFGNRIPVVGVDRESGDHRKLTPGVSWFCRFVHSPEPEAGY</sequence>